<comment type="similarity">
    <text evidence="1">Belongs to the VapB family.</text>
</comment>
<dbReference type="AlphaFoldDB" id="A0A286G9Y0"/>
<dbReference type="Gene3D" id="2.10.260.10">
    <property type="match status" value="1"/>
</dbReference>
<dbReference type="SUPFAM" id="SSF89447">
    <property type="entry name" value="AbrB/MazE/MraZ-like"/>
    <property type="match status" value="1"/>
</dbReference>
<evidence type="ECO:0000256" key="2">
    <source>
        <dbReference type="PROSITE-ProRule" id="PRU01076"/>
    </source>
</evidence>
<organism evidence="5 6">
    <name type="scientific">Caenispirillum bisanense</name>
    <dbReference type="NCBI Taxonomy" id="414052"/>
    <lineage>
        <taxon>Bacteria</taxon>
        <taxon>Pseudomonadati</taxon>
        <taxon>Pseudomonadota</taxon>
        <taxon>Alphaproteobacteria</taxon>
        <taxon>Rhodospirillales</taxon>
        <taxon>Novispirillaceae</taxon>
        <taxon>Caenispirillum</taxon>
    </lineage>
</organism>
<proteinExistence type="inferred from homology"/>
<dbReference type="NCBIfam" id="NF040493">
    <property type="entry name" value="TA_anti_VapB"/>
    <property type="match status" value="1"/>
</dbReference>
<name>A0A286G9Y0_9PROT</name>
<protein>
    <submittedName>
        <fullName evidence="5">Antitoxin VapB</fullName>
    </submittedName>
</protein>
<dbReference type="GO" id="GO:0003677">
    <property type="term" value="F:DNA binding"/>
    <property type="evidence" value="ECO:0007669"/>
    <property type="project" value="UniProtKB-UniRule"/>
</dbReference>
<dbReference type="RefSeq" id="WP_097278141.1">
    <property type="nucleotide sequence ID" value="NZ_OCNJ01000002.1"/>
</dbReference>
<evidence type="ECO:0000313" key="6">
    <source>
        <dbReference type="Proteomes" id="UP000219621"/>
    </source>
</evidence>
<dbReference type="Pfam" id="PF04014">
    <property type="entry name" value="MazE_antitoxin"/>
    <property type="match status" value="1"/>
</dbReference>
<dbReference type="PANTHER" id="PTHR37550">
    <property type="entry name" value="ANTITOXIN VAPB1"/>
    <property type="match status" value="1"/>
</dbReference>
<evidence type="ECO:0000313" key="5">
    <source>
        <dbReference type="EMBL" id="SOD92353.1"/>
    </source>
</evidence>
<feature type="domain" description="SpoVT-AbrB" evidence="4">
    <location>
        <begin position="7"/>
        <end position="47"/>
    </location>
</feature>
<dbReference type="InterPro" id="IPR037914">
    <property type="entry name" value="SpoVT-AbrB_sf"/>
</dbReference>
<keyword evidence="2" id="KW-0238">DNA-binding</keyword>
<accession>A0A286G9Y0</accession>
<dbReference type="PROSITE" id="PS51740">
    <property type="entry name" value="SPOVT_ABRB"/>
    <property type="match status" value="1"/>
</dbReference>
<feature type="region of interest" description="Disordered" evidence="3">
    <location>
        <begin position="62"/>
        <end position="82"/>
    </location>
</feature>
<dbReference type="EMBL" id="OCNJ01000002">
    <property type="protein sequence ID" value="SOD92353.1"/>
    <property type="molecule type" value="Genomic_DNA"/>
</dbReference>
<dbReference type="InterPro" id="IPR047976">
    <property type="entry name" value="Anti_VapB2-like"/>
</dbReference>
<sequence>MPRPQTAKLFMNGRSQAVRLPQEFRFEGEEVRIHREGNRVILEPVTFDAEGWLGEIAGLAEEGDFMPQGREQPVAQDREPLE</sequence>
<dbReference type="SMART" id="SM00966">
    <property type="entry name" value="SpoVT_AbrB"/>
    <property type="match status" value="1"/>
</dbReference>
<dbReference type="PANTHER" id="PTHR37550:SF3">
    <property type="entry name" value="ANTITOXIN VAPB1"/>
    <property type="match status" value="1"/>
</dbReference>
<dbReference type="InterPro" id="IPR051734">
    <property type="entry name" value="VapB_TA_antitoxins"/>
</dbReference>
<gene>
    <name evidence="5" type="ORF">SAMN05421508_102392</name>
</gene>
<evidence type="ECO:0000256" key="3">
    <source>
        <dbReference type="SAM" id="MobiDB-lite"/>
    </source>
</evidence>
<evidence type="ECO:0000259" key="4">
    <source>
        <dbReference type="PROSITE" id="PS51740"/>
    </source>
</evidence>
<evidence type="ECO:0000256" key="1">
    <source>
        <dbReference type="ARBA" id="ARBA00007924"/>
    </source>
</evidence>
<keyword evidence="6" id="KW-1185">Reference proteome</keyword>
<dbReference type="OrthoDB" id="7173678at2"/>
<dbReference type="InterPro" id="IPR007159">
    <property type="entry name" value="SpoVT-AbrB_dom"/>
</dbReference>
<dbReference type="Proteomes" id="UP000219621">
    <property type="component" value="Unassembled WGS sequence"/>
</dbReference>
<reference evidence="5 6" key="1">
    <citation type="submission" date="2017-09" db="EMBL/GenBank/DDBJ databases">
        <authorList>
            <person name="Ehlers B."/>
            <person name="Leendertz F.H."/>
        </authorList>
    </citation>
    <scope>NUCLEOTIDE SEQUENCE [LARGE SCALE GENOMIC DNA]</scope>
    <source>
        <strain evidence="5 6">USBA 140</strain>
    </source>
</reference>